<comment type="subcellular location">
    <subcellularLocation>
        <location evidence="1 5">Nucleus</location>
    </subcellularLocation>
</comment>
<feature type="region of interest" description="Disordered" evidence="6">
    <location>
        <begin position="119"/>
        <end position="143"/>
    </location>
</feature>
<feature type="compositionally biased region" description="Basic residues" evidence="6">
    <location>
        <begin position="202"/>
        <end position="215"/>
    </location>
</feature>
<dbReference type="InterPro" id="IPR007220">
    <property type="entry name" value="ORC2"/>
</dbReference>
<keyword evidence="3 5" id="KW-0235">DNA replication</keyword>
<feature type="compositionally biased region" description="Basic and acidic residues" evidence="6">
    <location>
        <begin position="129"/>
        <end position="138"/>
    </location>
</feature>
<dbReference type="PANTHER" id="PTHR14052:SF0">
    <property type="entry name" value="ORIGIN RECOGNITION COMPLEX SUBUNIT 2"/>
    <property type="match status" value="1"/>
</dbReference>
<evidence type="ECO:0000313" key="10">
    <source>
        <dbReference type="Proteomes" id="UP001285441"/>
    </source>
</evidence>
<dbReference type="InterPro" id="IPR056773">
    <property type="entry name" value="WHD_ORC2"/>
</dbReference>
<keyword evidence="10" id="KW-1185">Reference proteome</keyword>
<feature type="domain" description="Origin recognition complex subunit 2 winged-helix" evidence="8">
    <location>
        <begin position="503"/>
        <end position="563"/>
    </location>
</feature>
<dbReference type="GO" id="GO:0005664">
    <property type="term" value="C:nuclear origin of replication recognition complex"/>
    <property type="evidence" value="ECO:0007669"/>
    <property type="project" value="UniProtKB-UniRule"/>
</dbReference>
<feature type="domain" description="Origin recognition complex subunit 2 RecA-like" evidence="7">
    <location>
        <begin position="270"/>
        <end position="437"/>
    </location>
</feature>
<comment type="subunit">
    <text evidence="5">Component of the origin recognition complex (ORC).</text>
</comment>
<dbReference type="Proteomes" id="UP001285441">
    <property type="component" value="Unassembled WGS sequence"/>
</dbReference>
<dbReference type="GO" id="GO:0003688">
    <property type="term" value="F:DNA replication origin binding"/>
    <property type="evidence" value="ECO:0007669"/>
    <property type="project" value="UniProtKB-UniRule"/>
</dbReference>
<feature type="compositionally biased region" description="Basic residues" evidence="6">
    <location>
        <begin position="83"/>
        <end position="92"/>
    </location>
</feature>
<evidence type="ECO:0000256" key="6">
    <source>
        <dbReference type="SAM" id="MobiDB-lite"/>
    </source>
</evidence>
<evidence type="ECO:0000313" key="9">
    <source>
        <dbReference type="EMBL" id="KAK3378494.1"/>
    </source>
</evidence>
<reference evidence="9" key="2">
    <citation type="submission" date="2023-06" db="EMBL/GenBank/DDBJ databases">
        <authorList>
            <consortium name="Lawrence Berkeley National Laboratory"/>
            <person name="Haridas S."/>
            <person name="Hensen N."/>
            <person name="Bonometti L."/>
            <person name="Westerberg I."/>
            <person name="Brannstrom I.O."/>
            <person name="Guillou S."/>
            <person name="Cros-Aarteil S."/>
            <person name="Calhoun S."/>
            <person name="Kuo A."/>
            <person name="Mondo S."/>
            <person name="Pangilinan J."/>
            <person name="Riley R."/>
            <person name="LaButti K."/>
            <person name="Andreopoulos B."/>
            <person name="Lipzen A."/>
            <person name="Chen C."/>
            <person name="Yanf M."/>
            <person name="Daum C."/>
            <person name="Ng V."/>
            <person name="Clum A."/>
            <person name="Steindorff A."/>
            <person name="Ohm R."/>
            <person name="Martin F."/>
            <person name="Silar P."/>
            <person name="Natvig D."/>
            <person name="Lalanne C."/>
            <person name="Gautier V."/>
            <person name="Ament-velasquez S.L."/>
            <person name="Kruys A."/>
            <person name="Hutchinson M.I."/>
            <person name="Powell A.J."/>
            <person name="Barry K."/>
            <person name="Miller A.N."/>
            <person name="Grigoriev I.V."/>
            <person name="Debuchy R."/>
            <person name="Gladieux P."/>
            <person name="Thoren M.H."/>
            <person name="Johannesson H."/>
        </authorList>
    </citation>
    <scope>NUCLEOTIDE SEQUENCE</scope>
    <source>
        <strain evidence="9">CBS 232.78</strain>
    </source>
</reference>
<evidence type="ECO:0000256" key="3">
    <source>
        <dbReference type="ARBA" id="ARBA00022705"/>
    </source>
</evidence>
<comment type="similarity">
    <text evidence="2 5">Belongs to the ORC2 family.</text>
</comment>
<organism evidence="9 10">
    <name type="scientific">Podospora didyma</name>
    <dbReference type="NCBI Taxonomy" id="330526"/>
    <lineage>
        <taxon>Eukaryota</taxon>
        <taxon>Fungi</taxon>
        <taxon>Dikarya</taxon>
        <taxon>Ascomycota</taxon>
        <taxon>Pezizomycotina</taxon>
        <taxon>Sordariomycetes</taxon>
        <taxon>Sordariomycetidae</taxon>
        <taxon>Sordariales</taxon>
        <taxon>Podosporaceae</taxon>
        <taxon>Podospora</taxon>
    </lineage>
</organism>
<keyword evidence="4 5" id="KW-0539">Nucleus</keyword>
<feature type="region of interest" description="Disordered" evidence="6">
    <location>
        <begin position="170"/>
        <end position="237"/>
    </location>
</feature>
<protein>
    <recommendedName>
        <fullName evidence="5">Origin recognition complex subunit 2</fullName>
    </recommendedName>
</protein>
<evidence type="ECO:0000256" key="2">
    <source>
        <dbReference type="ARBA" id="ARBA00007421"/>
    </source>
</evidence>
<dbReference type="Pfam" id="PF04084">
    <property type="entry name" value="RecA-like_ORC2"/>
    <property type="match status" value="1"/>
</dbReference>
<dbReference type="GO" id="GO:0006260">
    <property type="term" value="P:DNA replication"/>
    <property type="evidence" value="ECO:0007669"/>
    <property type="project" value="UniProtKB-UniRule"/>
</dbReference>
<comment type="function">
    <text evidence="5">Component of the origin recognition complex (ORC) that binds origins of replication. DNA-binding is ATP-dependent. ORC is required to assemble the pre-replication complex necessary to initiate DNA replication.</text>
</comment>
<reference evidence="9" key="1">
    <citation type="journal article" date="2023" name="Mol. Phylogenet. Evol.">
        <title>Genome-scale phylogeny and comparative genomics of the fungal order Sordariales.</title>
        <authorList>
            <person name="Hensen N."/>
            <person name="Bonometti L."/>
            <person name="Westerberg I."/>
            <person name="Brannstrom I.O."/>
            <person name="Guillou S."/>
            <person name="Cros-Aarteil S."/>
            <person name="Calhoun S."/>
            <person name="Haridas S."/>
            <person name="Kuo A."/>
            <person name="Mondo S."/>
            <person name="Pangilinan J."/>
            <person name="Riley R."/>
            <person name="LaButti K."/>
            <person name="Andreopoulos B."/>
            <person name="Lipzen A."/>
            <person name="Chen C."/>
            <person name="Yan M."/>
            <person name="Daum C."/>
            <person name="Ng V."/>
            <person name="Clum A."/>
            <person name="Steindorff A."/>
            <person name="Ohm R.A."/>
            <person name="Martin F."/>
            <person name="Silar P."/>
            <person name="Natvig D.O."/>
            <person name="Lalanne C."/>
            <person name="Gautier V."/>
            <person name="Ament-Velasquez S.L."/>
            <person name="Kruys A."/>
            <person name="Hutchinson M.I."/>
            <person name="Powell A.J."/>
            <person name="Barry K."/>
            <person name="Miller A.N."/>
            <person name="Grigoriev I.V."/>
            <person name="Debuchy R."/>
            <person name="Gladieux P."/>
            <person name="Hiltunen Thoren M."/>
            <person name="Johannesson H."/>
        </authorList>
    </citation>
    <scope>NUCLEOTIDE SEQUENCE</scope>
    <source>
        <strain evidence="9">CBS 232.78</strain>
    </source>
</reference>
<dbReference type="Pfam" id="PF24882">
    <property type="entry name" value="WHD_ORC2"/>
    <property type="match status" value="1"/>
</dbReference>
<feature type="compositionally biased region" description="Acidic residues" evidence="6">
    <location>
        <begin position="172"/>
        <end position="185"/>
    </location>
</feature>
<feature type="region of interest" description="Disordered" evidence="6">
    <location>
        <begin position="73"/>
        <end position="100"/>
    </location>
</feature>
<evidence type="ECO:0000256" key="4">
    <source>
        <dbReference type="ARBA" id="ARBA00023242"/>
    </source>
</evidence>
<evidence type="ECO:0000256" key="5">
    <source>
        <dbReference type="RuleBase" id="RU368084"/>
    </source>
</evidence>
<dbReference type="InterPro" id="IPR056772">
    <property type="entry name" value="RecA-like_ORC2"/>
</dbReference>
<name>A0AAE0NDA4_9PEZI</name>
<proteinExistence type="inferred from homology"/>
<accession>A0AAE0NDA4</accession>
<feature type="region of interest" description="Disordered" evidence="6">
    <location>
        <begin position="1"/>
        <end position="58"/>
    </location>
</feature>
<evidence type="ECO:0000259" key="7">
    <source>
        <dbReference type="Pfam" id="PF04084"/>
    </source>
</evidence>
<evidence type="ECO:0000256" key="1">
    <source>
        <dbReference type="ARBA" id="ARBA00004123"/>
    </source>
</evidence>
<sequence>MVRTKAKNEELPAARLARKRELSVDPYEVPDEDTTASPKRRRGSDEPQPTASRLNPLKDPLVVEVDGHQEAGVIQASAEPVPIKKRRGRPPKPKVLDANGIAVTPSAVRRKKVAATPAKLQGLNGVDTPSRRTIADRSARRKSARALIDRVVEGALSDDEAEDGGIAREIYESSEGDIELEDQEPGDNREEGVDPNTPSKTPGRKRKAGSARKRSPSPPRDLPPHEQYFYQNKPGLNKTSSNNLSSLDLLTHDEFFALLRQLKDPHVADVEFLQSLHAESFPQWSFELSQGFSACLYGYGSKRRLLHQFTTYLSTSSAEQRPPKIVIVNGYVRTTTVREILGTIGTAVDPSHKLVAGNPVVMVQSLLSLLSSAGTTVVLIINSIDAPVLRRAGTQSILAQLAAHPQIRLVCSADTPDFPLLWDSGLRSSFNFVFHDCTTFSSFGTEIDVVDEVHELLGRKARRVGGKEGVAFVLRSLPENAKSLFRLLVTEVLVIMDEGGAGGAEGPGIEYRMLYSKAVEEFICSSEMAFRTLLKEFHDHQIITSHKDSIGTELLSLPFRKDELEAILEDLMS</sequence>
<gene>
    <name evidence="9" type="ORF">B0H63DRAFT_480055</name>
</gene>
<evidence type="ECO:0000259" key="8">
    <source>
        <dbReference type="Pfam" id="PF24882"/>
    </source>
</evidence>
<dbReference type="AlphaFoldDB" id="A0AAE0NDA4"/>
<dbReference type="EMBL" id="JAULSW010000006">
    <property type="protein sequence ID" value="KAK3378494.1"/>
    <property type="molecule type" value="Genomic_DNA"/>
</dbReference>
<comment type="caution">
    <text evidence="9">The sequence shown here is derived from an EMBL/GenBank/DDBJ whole genome shotgun (WGS) entry which is preliminary data.</text>
</comment>
<dbReference type="PANTHER" id="PTHR14052">
    <property type="entry name" value="ORIGIN RECOGNITION COMPLEX SUBUNIT 2"/>
    <property type="match status" value="1"/>
</dbReference>
<feature type="compositionally biased region" description="Basic and acidic residues" evidence="6">
    <location>
        <begin position="1"/>
        <end position="12"/>
    </location>
</feature>